<dbReference type="CDD" id="cd02440">
    <property type="entry name" value="AdoMet_MTases"/>
    <property type="match status" value="1"/>
</dbReference>
<keyword evidence="3 9" id="KW-0963">Cytoplasm</keyword>
<comment type="catalytic activity">
    <reaction evidence="8 9">
        <text>[protein]-L-isoaspartate + S-adenosyl-L-methionine = [protein]-L-isoaspartate alpha-methyl ester + S-adenosyl-L-homocysteine</text>
        <dbReference type="Rhea" id="RHEA:12705"/>
        <dbReference type="Rhea" id="RHEA-COMP:12143"/>
        <dbReference type="Rhea" id="RHEA-COMP:12144"/>
        <dbReference type="ChEBI" id="CHEBI:57856"/>
        <dbReference type="ChEBI" id="CHEBI:59789"/>
        <dbReference type="ChEBI" id="CHEBI:90596"/>
        <dbReference type="ChEBI" id="CHEBI:90598"/>
        <dbReference type="EC" id="2.1.1.77"/>
    </reaction>
</comment>
<dbReference type="SUPFAM" id="SSF53335">
    <property type="entry name" value="S-adenosyl-L-methionine-dependent methyltransferases"/>
    <property type="match status" value="1"/>
</dbReference>
<evidence type="ECO:0000256" key="8">
    <source>
        <dbReference type="ARBA" id="ARBA00029295"/>
    </source>
</evidence>
<keyword evidence="5 9" id="KW-0808">Transferase</keyword>
<keyword evidence="12" id="KW-1185">Reference proteome</keyword>
<comment type="subcellular location">
    <subcellularLocation>
        <location evidence="1 9">Cytoplasm</location>
    </subcellularLocation>
</comment>
<gene>
    <name evidence="9" type="primary">pcm</name>
    <name evidence="11" type="ORF">SAMN05216388_101657</name>
</gene>
<comment type="function">
    <text evidence="7 9">Catalyzes the methyl esterification of L-isoaspartyl residues in peptides and proteins that result from spontaneous decomposition of normal L-aspartyl and L-asparaginyl residues. It plays a role in the repair and/or degradation of damaged proteins.</text>
</comment>
<evidence type="ECO:0000256" key="4">
    <source>
        <dbReference type="ARBA" id="ARBA00022603"/>
    </source>
</evidence>
<evidence type="ECO:0000256" key="9">
    <source>
        <dbReference type="HAMAP-Rule" id="MF_00090"/>
    </source>
</evidence>
<accession>A0A1H8RH55</accession>
<dbReference type="Proteomes" id="UP000198775">
    <property type="component" value="Unassembled WGS sequence"/>
</dbReference>
<organism evidence="11 12">
    <name type="scientific">Halorientalis persicus</name>
    <dbReference type="NCBI Taxonomy" id="1367881"/>
    <lineage>
        <taxon>Archaea</taxon>
        <taxon>Methanobacteriati</taxon>
        <taxon>Methanobacteriota</taxon>
        <taxon>Stenosarchaea group</taxon>
        <taxon>Halobacteria</taxon>
        <taxon>Halobacteriales</taxon>
        <taxon>Haloarculaceae</taxon>
        <taxon>Halorientalis</taxon>
    </lineage>
</organism>
<dbReference type="GO" id="GO:0004719">
    <property type="term" value="F:protein-L-isoaspartate (D-aspartate) O-methyltransferase activity"/>
    <property type="evidence" value="ECO:0007669"/>
    <property type="project" value="UniProtKB-UniRule"/>
</dbReference>
<dbReference type="InterPro" id="IPR029063">
    <property type="entry name" value="SAM-dependent_MTases_sf"/>
</dbReference>
<keyword evidence="4 9" id="KW-0489">Methyltransferase</keyword>
<dbReference type="PANTHER" id="PTHR11579">
    <property type="entry name" value="PROTEIN-L-ISOASPARTATE O-METHYLTRANSFERASE"/>
    <property type="match status" value="1"/>
</dbReference>
<evidence type="ECO:0000256" key="3">
    <source>
        <dbReference type="ARBA" id="ARBA00022490"/>
    </source>
</evidence>
<dbReference type="HAMAP" id="MF_00090">
    <property type="entry name" value="PIMT"/>
    <property type="match status" value="1"/>
</dbReference>
<dbReference type="OrthoDB" id="33618at2157"/>
<dbReference type="PANTHER" id="PTHR11579:SF0">
    <property type="entry name" value="PROTEIN-L-ISOASPARTATE(D-ASPARTATE) O-METHYLTRANSFERASE"/>
    <property type="match status" value="1"/>
</dbReference>
<evidence type="ECO:0000256" key="1">
    <source>
        <dbReference type="ARBA" id="ARBA00004496"/>
    </source>
</evidence>
<name>A0A1H8RH55_9EURY</name>
<evidence type="ECO:0000313" key="11">
    <source>
        <dbReference type="EMBL" id="SEO65488.1"/>
    </source>
</evidence>
<keyword evidence="6 9" id="KW-0949">S-adenosyl-L-methionine</keyword>
<evidence type="ECO:0000256" key="6">
    <source>
        <dbReference type="ARBA" id="ARBA00022691"/>
    </source>
</evidence>
<dbReference type="EC" id="2.1.1.77" evidence="9"/>
<feature type="region of interest" description="Disordered" evidence="10">
    <location>
        <begin position="1"/>
        <end position="22"/>
    </location>
</feature>
<evidence type="ECO:0000313" key="12">
    <source>
        <dbReference type="Proteomes" id="UP000198775"/>
    </source>
</evidence>
<dbReference type="NCBIfam" id="NF001453">
    <property type="entry name" value="PRK00312.1"/>
    <property type="match status" value="1"/>
</dbReference>
<proteinExistence type="inferred from homology"/>
<feature type="active site" evidence="9">
    <location>
        <position position="61"/>
    </location>
</feature>
<comment type="similarity">
    <text evidence="2 9">Belongs to the methyltransferase superfamily. L-isoaspartyl/D-aspartyl protein methyltransferase family.</text>
</comment>
<protein>
    <recommendedName>
        <fullName evidence="9">Protein-L-isoaspartate O-methyltransferase</fullName>
        <ecNumber evidence="9">2.1.1.77</ecNumber>
    </recommendedName>
    <alternativeName>
        <fullName evidence="9">L-isoaspartyl protein carboxyl methyltransferase</fullName>
    </alternativeName>
    <alternativeName>
        <fullName evidence="9">Protein L-isoaspartyl methyltransferase</fullName>
    </alternativeName>
    <alternativeName>
        <fullName evidence="9">Protein-beta-aspartate methyltransferase</fullName>
        <shortName evidence="9">PIMT</shortName>
    </alternativeName>
</protein>
<dbReference type="FunFam" id="3.40.50.150:FF:000010">
    <property type="entry name" value="Protein-L-isoaspartate O-methyltransferase"/>
    <property type="match status" value="1"/>
</dbReference>
<dbReference type="InterPro" id="IPR000682">
    <property type="entry name" value="PCMT"/>
</dbReference>
<dbReference type="AlphaFoldDB" id="A0A1H8RH55"/>
<dbReference type="GO" id="GO:0032259">
    <property type="term" value="P:methylation"/>
    <property type="evidence" value="ECO:0007669"/>
    <property type="project" value="UniProtKB-KW"/>
</dbReference>
<sequence length="208" mass="22666">MDWAARRESMVDRLESGGRVDDPATLDAMRAVPRHEFVPEHKRDSAYADTPLPIGDGQTISAPHMVAIMTDLLDLSPGDDVLEIGTGCGYHAAVTAEIVGPDHVFSVEYQESLAEQSRDRLDRLGYGDISIRAGDGKQGWPDHAPYDRAYLTCAAPDFPDAVVEQVRSGGVLLAPLGTARQTLVRARKREDGSLDRADHGGVRFVEMQ</sequence>
<evidence type="ECO:0000256" key="7">
    <source>
        <dbReference type="ARBA" id="ARBA00025330"/>
    </source>
</evidence>
<dbReference type="Pfam" id="PF01135">
    <property type="entry name" value="PCMT"/>
    <property type="match status" value="1"/>
</dbReference>
<dbReference type="GO" id="GO:0030091">
    <property type="term" value="P:protein repair"/>
    <property type="evidence" value="ECO:0007669"/>
    <property type="project" value="UniProtKB-UniRule"/>
</dbReference>
<reference evidence="12" key="1">
    <citation type="submission" date="2016-10" db="EMBL/GenBank/DDBJ databases">
        <authorList>
            <person name="Varghese N."/>
            <person name="Submissions S."/>
        </authorList>
    </citation>
    <scope>NUCLEOTIDE SEQUENCE [LARGE SCALE GENOMIC DNA]</scope>
    <source>
        <strain evidence="12">IBRC-M 10043</strain>
    </source>
</reference>
<evidence type="ECO:0000256" key="5">
    <source>
        <dbReference type="ARBA" id="ARBA00022679"/>
    </source>
</evidence>
<dbReference type="GO" id="GO:0005737">
    <property type="term" value="C:cytoplasm"/>
    <property type="evidence" value="ECO:0007669"/>
    <property type="project" value="UniProtKB-SubCell"/>
</dbReference>
<evidence type="ECO:0000256" key="2">
    <source>
        <dbReference type="ARBA" id="ARBA00005369"/>
    </source>
</evidence>
<dbReference type="RefSeq" id="WP_092661885.1">
    <property type="nucleotide sequence ID" value="NZ_FOCX01000016.1"/>
</dbReference>
<evidence type="ECO:0000256" key="10">
    <source>
        <dbReference type="SAM" id="MobiDB-lite"/>
    </source>
</evidence>
<dbReference type="EMBL" id="FOCX01000016">
    <property type="protein sequence ID" value="SEO65488.1"/>
    <property type="molecule type" value="Genomic_DNA"/>
</dbReference>
<dbReference type="Gene3D" id="3.40.50.150">
    <property type="entry name" value="Vaccinia Virus protein VP39"/>
    <property type="match status" value="1"/>
</dbReference>
<dbReference type="NCBIfam" id="TIGR00080">
    <property type="entry name" value="pimt"/>
    <property type="match status" value="1"/>
</dbReference>